<dbReference type="AlphaFoldDB" id="A0A9P9FTZ0"/>
<keyword evidence="2" id="KW-0812">Transmembrane</keyword>
<evidence type="ECO:0000256" key="2">
    <source>
        <dbReference type="SAM" id="Phobius"/>
    </source>
</evidence>
<dbReference type="PANTHER" id="PTHR23028">
    <property type="entry name" value="ACETYLTRANSFERASE"/>
    <property type="match status" value="1"/>
</dbReference>
<name>A0A9P9FTZ0_9HYPO</name>
<feature type="transmembrane region" description="Helical" evidence="2">
    <location>
        <begin position="114"/>
        <end position="134"/>
    </location>
</feature>
<keyword evidence="5" id="KW-1185">Reference proteome</keyword>
<feature type="compositionally biased region" description="Basic and acidic residues" evidence="1">
    <location>
        <begin position="11"/>
        <end position="25"/>
    </location>
</feature>
<evidence type="ECO:0000313" key="5">
    <source>
        <dbReference type="Proteomes" id="UP000738349"/>
    </source>
</evidence>
<reference evidence="4" key="1">
    <citation type="journal article" date="2021" name="Nat. Commun.">
        <title>Genetic determinants of endophytism in the Arabidopsis root mycobiome.</title>
        <authorList>
            <person name="Mesny F."/>
            <person name="Miyauchi S."/>
            <person name="Thiergart T."/>
            <person name="Pickel B."/>
            <person name="Atanasova L."/>
            <person name="Karlsson M."/>
            <person name="Huettel B."/>
            <person name="Barry K.W."/>
            <person name="Haridas S."/>
            <person name="Chen C."/>
            <person name="Bauer D."/>
            <person name="Andreopoulos W."/>
            <person name="Pangilinan J."/>
            <person name="LaButti K."/>
            <person name="Riley R."/>
            <person name="Lipzen A."/>
            <person name="Clum A."/>
            <person name="Drula E."/>
            <person name="Henrissat B."/>
            <person name="Kohler A."/>
            <person name="Grigoriev I.V."/>
            <person name="Martin F.M."/>
            <person name="Hacquard S."/>
        </authorList>
    </citation>
    <scope>NUCLEOTIDE SEQUENCE</scope>
    <source>
        <strain evidence="4">MPI-CAGE-AT-0147</strain>
    </source>
</reference>
<dbReference type="GO" id="GO:0016747">
    <property type="term" value="F:acyltransferase activity, transferring groups other than amino-acyl groups"/>
    <property type="evidence" value="ECO:0007669"/>
    <property type="project" value="InterPro"/>
</dbReference>
<feature type="transmembrane region" description="Helical" evidence="2">
    <location>
        <begin position="166"/>
        <end position="185"/>
    </location>
</feature>
<feature type="region of interest" description="Disordered" evidence="1">
    <location>
        <begin position="1"/>
        <end position="52"/>
    </location>
</feature>
<accession>A0A9P9FTZ0</accession>
<evidence type="ECO:0000313" key="4">
    <source>
        <dbReference type="EMBL" id="KAH7177078.1"/>
    </source>
</evidence>
<feature type="transmembrane region" description="Helical" evidence="2">
    <location>
        <begin position="245"/>
        <end position="264"/>
    </location>
</feature>
<feature type="transmembrane region" description="Helical" evidence="2">
    <location>
        <begin position="454"/>
        <end position="475"/>
    </location>
</feature>
<protein>
    <submittedName>
        <fullName evidence="4">Acyltransferase family-domain-containing protein</fullName>
    </submittedName>
</protein>
<feature type="domain" description="Acyltransferase 3" evidence="3">
    <location>
        <begin position="112"/>
        <end position="474"/>
    </location>
</feature>
<keyword evidence="4" id="KW-0012">Acyltransferase</keyword>
<sequence length="498" mass="56229">MMHGTSGSSPVEERAGRFLLEDPRTDVSPSFGSGSGSGSGSSSGSSSSTDDDFNPRQFLVQSADQILLRRLAWFLVPSFFQGPAAKDEAKLGPTAYLDGIRGVAAFALGLRRRLLYNGSAAVALFFAISGYALSYKPVKMIRNRSMRTGDFGAALSSMVFRRALRLYLPTVVSTGCIVIFLRLGLFEPTRAYAEDPTFFRHMTRPHFPRFDSGFGQCIDWVTNVGRSLDVFYSGHLGIGNAYDSVLWTIPIEYRSSLYLFLIYIGTSHLKTRFRIISLILIIFITYRQGRWDFLMFLCGLACVEWNYTCGVHADILAAALPQSEKGEAEGPRLPLRTIAWNLVSILALYLLSQPIYCLDETPGWVTLGSMIPEWWGDKIQHRYWQCLGAVLFTLSVSHSAFWQRIFTSNLAQYLGKISFSLYLVHSRFTRWWQFLLQRFIFLYITGVEGINYDYGFWLGTFFIVPGVICVADVFCRAVDIPLVRFSKWVEVKLVNKDV</sequence>
<dbReference type="InterPro" id="IPR002656">
    <property type="entry name" value="Acyl_transf_3_dom"/>
</dbReference>
<gene>
    <name evidence="4" type="ORF">EDB81DRAFT_864412</name>
</gene>
<evidence type="ECO:0000256" key="1">
    <source>
        <dbReference type="SAM" id="MobiDB-lite"/>
    </source>
</evidence>
<dbReference type="EMBL" id="JAGMUV010000001">
    <property type="protein sequence ID" value="KAH7177078.1"/>
    <property type="molecule type" value="Genomic_DNA"/>
</dbReference>
<keyword evidence="4" id="KW-0808">Transferase</keyword>
<proteinExistence type="predicted"/>
<keyword evidence="2" id="KW-1133">Transmembrane helix</keyword>
<dbReference type="InterPro" id="IPR050879">
    <property type="entry name" value="Acyltransferase_3"/>
</dbReference>
<dbReference type="Pfam" id="PF01757">
    <property type="entry name" value="Acyl_transf_3"/>
    <property type="match status" value="1"/>
</dbReference>
<dbReference type="Proteomes" id="UP000738349">
    <property type="component" value="Unassembled WGS sequence"/>
</dbReference>
<evidence type="ECO:0000259" key="3">
    <source>
        <dbReference type="Pfam" id="PF01757"/>
    </source>
</evidence>
<organism evidence="4 5">
    <name type="scientific">Dactylonectria macrodidyma</name>
    <dbReference type="NCBI Taxonomy" id="307937"/>
    <lineage>
        <taxon>Eukaryota</taxon>
        <taxon>Fungi</taxon>
        <taxon>Dikarya</taxon>
        <taxon>Ascomycota</taxon>
        <taxon>Pezizomycotina</taxon>
        <taxon>Sordariomycetes</taxon>
        <taxon>Hypocreomycetidae</taxon>
        <taxon>Hypocreales</taxon>
        <taxon>Nectriaceae</taxon>
        <taxon>Dactylonectria</taxon>
    </lineage>
</organism>
<comment type="caution">
    <text evidence="4">The sequence shown here is derived from an EMBL/GenBank/DDBJ whole genome shotgun (WGS) entry which is preliminary data.</text>
</comment>
<dbReference type="PANTHER" id="PTHR23028:SF134">
    <property type="entry name" value="PUTATIVE (AFU_ORTHOLOGUE AFUA_4G08520)-RELATED"/>
    <property type="match status" value="1"/>
</dbReference>
<keyword evidence="2" id="KW-0472">Membrane</keyword>
<dbReference type="OrthoDB" id="5819582at2759"/>